<dbReference type="Proteomes" id="UP000244201">
    <property type="component" value="Chromosome"/>
</dbReference>
<dbReference type="RefSeq" id="WP_108153670.1">
    <property type="nucleotide sequence ID" value="NZ_CP026304.1"/>
</dbReference>
<dbReference type="AlphaFoldDB" id="A0A2R4TB77"/>
<dbReference type="KEGG" id="slk:SLUN_33450"/>
<evidence type="ECO:0000313" key="3">
    <source>
        <dbReference type="Proteomes" id="UP000244201"/>
    </source>
</evidence>
<organism evidence="2 3">
    <name type="scientific">Streptomyces lunaelactis</name>
    <dbReference type="NCBI Taxonomy" id="1535768"/>
    <lineage>
        <taxon>Bacteria</taxon>
        <taxon>Bacillati</taxon>
        <taxon>Actinomycetota</taxon>
        <taxon>Actinomycetes</taxon>
        <taxon>Kitasatosporales</taxon>
        <taxon>Streptomycetaceae</taxon>
        <taxon>Streptomyces</taxon>
    </lineage>
</organism>
<dbReference type="OrthoDB" id="5486793at2"/>
<evidence type="ECO:0000256" key="1">
    <source>
        <dbReference type="SAM" id="MobiDB-lite"/>
    </source>
</evidence>
<sequence>MTGTASAGTGTSHPWFRDESRPAPSSLRTASPAEVTALLRGELAGLSVSLPGPWVPAQPFVLPRQSYDELFDVARTLLALVRRAVLALDGGWPGRIEALGADPADYPLLSGQDNTETAYCSMMARPDIVIGENGPQLLEFNVSGTFGGPNESHGLTAVWQRTHSERFFGHDPLLARVRAFEDVCSSRRLPRAVAIIGSLGDLQDDADVRFQEIELEQFRRRGFAADFFEPDQLPDALGRPGNLRYPLGLRNFATADWTERGQSLRPVYDAQRAGLLLLPPQSSGLLANKKALALVSEGRPWMTRAERAVADRHLPWTRITLPGRTRWEGGDHDLSELLLGRQERFVLKKAIGMMGREVLVGRHTEPADWRLAVEAAFAAADSVVQQYVEPASCDLELTDGRAVFTAQVAPVLSPMLFGDRPGGCWARFLADEADRSASRGVISVGGAGAAENAVLTWADPADAAASTRAGEAGR</sequence>
<feature type="compositionally biased region" description="Low complexity" evidence="1">
    <location>
        <begin position="1"/>
        <end position="12"/>
    </location>
</feature>
<accession>A0A2R4TB77</accession>
<reference evidence="2 3" key="1">
    <citation type="submission" date="2018-01" db="EMBL/GenBank/DDBJ databases">
        <title>Complete genome sequence of Streptomyces lunaelactis MM109T, a Ferroverdin A producer isolated from cave moonmilk deposits.</title>
        <authorList>
            <person name="Naome A."/>
            <person name="Martinet L."/>
            <person name="Maciejewska M."/>
            <person name="Anderssen S."/>
            <person name="Adam D."/>
            <person name="Tenconi E."/>
            <person name="Deflandre B."/>
            <person name="Arguelles-Arias A."/>
            <person name="Calusinska M."/>
            <person name="Copieters W."/>
            <person name="Karim L."/>
            <person name="Hanikenne M."/>
            <person name="Baurain D."/>
            <person name="van Wezel G."/>
            <person name="Smargiasso N."/>
            <person name="de Pauw E."/>
            <person name="Delfosse P."/>
            <person name="Rigali S."/>
        </authorList>
    </citation>
    <scope>NUCLEOTIDE SEQUENCE [LARGE SCALE GENOMIC DNA]</scope>
    <source>
        <strain evidence="2 3">MM109</strain>
    </source>
</reference>
<protein>
    <recommendedName>
        <fullName evidence="4">Circularly permuted type 2 ATP-grasp protein</fullName>
    </recommendedName>
</protein>
<dbReference type="SUPFAM" id="SSF56059">
    <property type="entry name" value="Glutathione synthetase ATP-binding domain-like"/>
    <property type="match status" value="1"/>
</dbReference>
<evidence type="ECO:0008006" key="4">
    <source>
        <dbReference type="Google" id="ProtNLM"/>
    </source>
</evidence>
<name>A0A2R4TB77_9ACTN</name>
<evidence type="ECO:0000313" key="2">
    <source>
        <dbReference type="EMBL" id="AVZ76383.1"/>
    </source>
</evidence>
<keyword evidence="3" id="KW-1185">Reference proteome</keyword>
<dbReference type="GeneID" id="55660157"/>
<gene>
    <name evidence="2" type="ORF">SLUN_33450</name>
</gene>
<dbReference type="EMBL" id="CP026304">
    <property type="protein sequence ID" value="AVZ76383.1"/>
    <property type="molecule type" value="Genomic_DNA"/>
</dbReference>
<proteinExistence type="predicted"/>
<feature type="region of interest" description="Disordered" evidence="1">
    <location>
        <begin position="1"/>
        <end position="29"/>
    </location>
</feature>